<keyword evidence="2" id="KW-1185">Reference proteome</keyword>
<dbReference type="EMBL" id="CP104013">
    <property type="protein sequence ID" value="UYP45454.1"/>
    <property type="molecule type" value="Genomic_DNA"/>
</dbReference>
<evidence type="ECO:0000313" key="1">
    <source>
        <dbReference type="EMBL" id="UYP45454.1"/>
    </source>
</evidence>
<protein>
    <recommendedName>
        <fullName evidence="3">DUF4177 domain-containing protein</fullName>
    </recommendedName>
</protein>
<name>A0ABY6HSA9_9ARCH</name>
<evidence type="ECO:0000313" key="2">
    <source>
        <dbReference type="Proteomes" id="UP001208689"/>
    </source>
</evidence>
<accession>A0ABY6HSA9</accession>
<evidence type="ECO:0008006" key="3">
    <source>
        <dbReference type="Google" id="ProtNLM"/>
    </source>
</evidence>
<reference evidence="1" key="1">
    <citation type="submission" date="2022-09" db="EMBL/GenBank/DDBJ databases">
        <title>Actin cytoskeleton and complex cell architecture in an #Asgard archaeon.</title>
        <authorList>
            <person name="Ponce Toledo R.I."/>
            <person name="Schleper C."/>
            <person name="Rodrigues Oliveira T."/>
            <person name="Wollweber F."/>
            <person name="Xu J."/>
            <person name="Rittmann S."/>
            <person name="Klingl A."/>
            <person name="Pilhofer M."/>
        </authorList>
    </citation>
    <scope>NUCLEOTIDE SEQUENCE</scope>
    <source>
        <strain evidence="1">B-35</strain>
    </source>
</reference>
<proteinExistence type="predicted"/>
<organism evidence="1 2">
    <name type="scientific">Candidatus Lokiarchaeum ossiferum</name>
    <dbReference type="NCBI Taxonomy" id="2951803"/>
    <lineage>
        <taxon>Archaea</taxon>
        <taxon>Promethearchaeati</taxon>
        <taxon>Promethearchaeota</taxon>
        <taxon>Promethearchaeia</taxon>
        <taxon>Promethearchaeales</taxon>
        <taxon>Promethearchaeaceae</taxon>
        <taxon>Candidatus Lokiarchaeum</taxon>
    </lineage>
</organism>
<sequence length="54" mass="6157">MIRTLCHFMTATADRTAIIATISQFQAQGWDFVTVYTEGNYKLHGYIFQKSPPS</sequence>
<dbReference type="Proteomes" id="UP001208689">
    <property type="component" value="Chromosome"/>
</dbReference>
<gene>
    <name evidence="1" type="ORF">NEF87_001739</name>
</gene>